<accession>A0ABQ6MHX5</accession>
<sequence>MNIQQMQRSKYESSTEAALDKSQTTAMVMNGEALIRNEETVHNYYLNDKVIMQLELDAGARTAAVFSAASKMCFLPCFLPHALILCVPCTVCCAAAGMPAQTAAHRLYLTERTLRLEVDEHTQHTYVPGPICQYVCGSPQIARYSKTIRLKDVEKCEMVYPVPVDPCGACICGVPT</sequence>
<keyword evidence="2" id="KW-1185">Reference proteome</keyword>
<dbReference type="EMBL" id="BRYB01002857">
    <property type="protein sequence ID" value="GMI26614.1"/>
    <property type="molecule type" value="Genomic_DNA"/>
</dbReference>
<organism evidence="1 2">
    <name type="scientific">Tetraparma gracilis</name>
    <dbReference type="NCBI Taxonomy" id="2962635"/>
    <lineage>
        <taxon>Eukaryota</taxon>
        <taxon>Sar</taxon>
        <taxon>Stramenopiles</taxon>
        <taxon>Ochrophyta</taxon>
        <taxon>Bolidophyceae</taxon>
        <taxon>Parmales</taxon>
        <taxon>Triparmaceae</taxon>
        <taxon>Tetraparma</taxon>
    </lineage>
</organism>
<proteinExistence type="predicted"/>
<evidence type="ECO:0000313" key="1">
    <source>
        <dbReference type="EMBL" id="GMI26614.1"/>
    </source>
</evidence>
<reference evidence="1 2" key="1">
    <citation type="journal article" date="2023" name="Commun. Biol.">
        <title>Genome analysis of Parmales, the sister group of diatoms, reveals the evolutionary specialization of diatoms from phago-mixotrophs to photoautotrophs.</title>
        <authorList>
            <person name="Ban H."/>
            <person name="Sato S."/>
            <person name="Yoshikawa S."/>
            <person name="Yamada K."/>
            <person name="Nakamura Y."/>
            <person name="Ichinomiya M."/>
            <person name="Sato N."/>
            <person name="Blanc-Mathieu R."/>
            <person name="Endo H."/>
            <person name="Kuwata A."/>
            <person name="Ogata H."/>
        </authorList>
    </citation>
    <scope>NUCLEOTIDE SEQUENCE [LARGE SCALE GENOMIC DNA]</scope>
</reference>
<name>A0ABQ6MHX5_9STRA</name>
<protein>
    <recommendedName>
        <fullName evidence="3">Phospholipid scramblase</fullName>
    </recommendedName>
</protein>
<dbReference type="Proteomes" id="UP001165060">
    <property type="component" value="Unassembled WGS sequence"/>
</dbReference>
<comment type="caution">
    <text evidence="1">The sequence shown here is derived from an EMBL/GenBank/DDBJ whole genome shotgun (WGS) entry which is preliminary data.</text>
</comment>
<evidence type="ECO:0000313" key="2">
    <source>
        <dbReference type="Proteomes" id="UP001165060"/>
    </source>
</evidence>
<evidence type="ECO:0008006" key="3">
    <source>
        <dbReference type="Google" id="ProtNLM"/>
    </source>
</evidence>
<gene>
    <name evidence="1" type="ORF">TeGR_g53</name>
</gene>
<feature type="non-terminal residue" evidence="1">
    <location>
        <position position="176"/>
    </location>
</feature>